<name>A0A0Q3WWR6_9BACI</name>
<evidence type="ECO:0000313" key="5">
    <source>
        <dbReference type="Proteomes" id="UP000051888"/>
    </source>
</evidence>
<dbReference type="PATRIC" id="fig|157838.3.peg.929"/>
<dbReference type="InterPro" id="IPR020904">
    <property type="entry name" value="Sc_DH/Rdtase_CS"/>
</dbReference>
<dbReference type="RefSeq" id="WP_055738502.1">
    <property type="nucleotide sequence ID" value="NZ_JAAIWL010000015.1"/>
</dbReference>
<comment type="caution">
    <text evidence="4">The sequence shown here is derived from an EMBL/GenBank/DDBJ whole genome shotgun (WGS) entry which is preliminary data.</text>
</comment>
<evidence type="ECO:0000256" key="3">
    <source>
        <dbReference type="ARBA" id="ARBA00023002"/>
    </source>
</evidence>
<dbReference type="PANTHER" id="PTHR43639:SF1">
    <property type="entry name" value="SHORT-CHAIN DEHYDROGENASE_REDUCTASE FAMILY PROTEIN"/>
    <property type="match status" value="1"/>
</dbReference>
<dbReference type="CDD" id="cd05233">
    <property type="entry name" value="SDR_c"/>
    <property type="match status" value="1"/>
</dbReference>
<keyword evidence="3" id="KW-0560">Oxidoreductase</keyword>
<dbReference type="STRING" id="157838.AN964_04180"/>
<dbReference type="Gene3D" id="3.40.50.720">
    <property type="entry name" value="NAD(P)-binding Rossmann-like Domain"/>
    <property type="match status" value="1"/>
</dbReference>
<evidence type="ECO:0000313" key="4">
    <source>
        <dbReference type="EMBL" id="KQL52795.1"/>
    </source>
</evidence>
<dbReference type="PRINTS" id="PR00081">
    <property type="entry name" value="GDHRDH"/>
</dbReference>
<proteinExistence type="inferred from homology"/>
<dbReference type="InterPro" id="IPR002347">
    <property type="entry name" value="SDR_fam"/>
</dbReference>
<dbReference type="InterPro" id="IPR036291">
    <property type="entry name" value="NAD(P)-bd_dom_sf"/>
</dbReference>
<evidence type="ECO:0000256" key="1">
    <source>
        <dbReference type="ARBA" id="ARBA00006484"/>
    </source>
</evidence>
<dbReference type="OrthoDB" id="9803333at2"/>
<dbReference type="GO" id="GO:0008206">
    <property type="term" value="P:bile acid metabolic process"/>
    <property type="evidence" value="ECO:0007669"/>
    <property type="project" value="UniProtKB-ARBA"/>
</dbReference>
<keyword evidence="5" id="KW-1185">Reference proteome</keyword>
<dbReference type="AlphaFoldDB" id="A0A0Q3WWR6"/>
<gene>
    <name evidence="4" type="ORF">AN964_04180</name>
</gene>
<dbReference type="PANTHER" id="PTHR43639">
    <property type="entry name" value="OXIDOREDUCTASE, SHORT-CHAIN DEHYDROGENASE/REDUCTASE FAMILY (AFU_ORTHOLOGUE AFUA_5G02870)"/>
    <property type="match status" value="1"/>
</dbReference>
<dbReference type="SUPFAM" id="SSF51735">
    <property type="entry name" value="NAD(P)-binding Rossmann-fold domains"/>
    <property type="match status" value="1"/>
</dbReference>
<protein>
    <submittedName>
        <fullName evidence="4">Uncharacterized protein</fullName>
    </submittedName>
</protein>
<dbReference type="PRINTS" id="PR00080">
    <property type="entry name" value="SDRFAMILY"/>
</dbReference>
<comment type="subunit">
    <text evidence="2">Homotetramer.</text>
</comment>
<dbReference type="Pfam" id="PF13561">
    <property type="entry name" value="adh_short_C2"/>
    <property type="match status" value="1"/>
</dbReference>
<dbReference type="NCBIfam" id="NF005559">
    <property type="entry name" value="PRK07231.1"/>
    <property type="match status" value="1"/>
</dbReference>
<accession>A0A0Q3WWR6</accession>
<dbReference type="FunFam" id="3.40.50.720:FF:000084">
    <property type="entry name" value="Short-chain dehydrogenase reductase"/>
    <property type="match status" value="1"/>
</dbReference>
<dbReference type="Proteomes" id="UP000051888">
    <property type="component" value="Unassembled WGS sequence"/>
</dbReference>
<dbReference type="PROSITE" id="PS00061">
    <property type="entry name" value="ADH_SHORT"/>
    <property type="match status" value="1"/>
</dbReference>
<comment type="similarity">
    <text evidence="1">Belongs to the short-chain dehydrogenases/reductases (SDR) family.</text>
</comment>
<evidence type="ECO:0000256" key="2">
    <source>
        <dbReference type="ARBA" id="ARBA00011881"/>
    </source>
</evidence>
<dbReference type="GO" id="GO:0016491">
    <property type="term" value="F:oxidoreductase activity"/>
    <property type="evidence" value="ECO:0007669"/>
    <property type="project" value="UniProtKB-KW"/>
</dbReference>
<sequence>MNRNKIALITGAAQGLGFAITDVLSSSGYKVILLDRNEEQLQVATNKLVNEGKDAHGINLDLSFTEDISRIVTKIHEDFGDFHVLVNNAGVNFVKPVETVTEKDWDFVMNINLKAAFFMIQSVAPYISNGGSIINISSIAASSPRPLSVAYAASKAGIISLTKTASIVLAPRKIRVNAVCPGAMETDLLAKMAVDMSDLASVTPEESMKNYLGDIPLGRISSPEDVAKTVGFLASEDASYITGQALNVCGGLTVK</sequence>
<dbReference type="EMBL" id="LJJC01000004">
    <property type="protein sequence ID" value="KQL52795.1"/>
    <property type="molecule type" value="Genomic_DNA"/>
</dbReference>
<reference evidence="4 5" key="1">
    <citation type="submission" date="2015-09" db="EMBL/GenBank/DDBJ databases">
        <title>Genome sequencing project for genomic taxonomy and phylogenomics of Bacillus-like bacteria.</title>
        <authorList>
            <person name="Liu B."/>
            <person name="Wang J."/>
            <person name="Zhu Y."/>
            <person name="Liu G."/>
            <person name="Chen Q."/>
            <person name="Chen Z."/>
            <person name="Lan J."/>
            <person name="Che J."/>
            <person name="Ge C."/>
            <person name="Shi H."/>
            <person name="Pan Z."/>
            <person name="Liu X."/>
        </authorList>
    </citation>
    <scope>NUCLEOTIDE SEQUENCE [LARGE SCALE GENOMIC DNA]</scope>
    <source>
        <strain evidence="4 5">LMG 18435</strain>
    </source>
</reference>
<organism evidence="4 5">
    <name type="scientific">Heyndrickxia shackletonii</name>
    <dbReference type="NCBI Taxonomy" id="157838"/>
    <lineage>
        <taxon>Bacteria</taxon>
        <taxon>Bacillati</taxon>
        <taxon>Bacillota</taxon>
        <taxon>Bacilli</taxon>
        <taxon>Bacillales</taxon>
        <taxon>Bacillaceae</taxon>
        <taxon>Heyndrickxia</taxon>
    </lineage>
</organism>